<dbReference type="STRING" id="318479.A0A0N4UKR7"/>
<dbReference type="InterPro" id="IPR004147">
    <property type="entry name" value="ABC1_dom"/>
</dbReference>
<dbReference type="GO" id="GO:0016740">
    <property type="term" value="F:transferase activity"/>
    <property type="evidence" value="ECO:0007669"/>
    <property type="project" value="UniProtKB-KW"/>
</dbReference>
<dbReference type="WBParaSite" id="DME_0000834601-mRNA-1">
    <property type="protein sequence ID" value="DME_0000834601-mRNA-1"/>
    <property type="gene ID" value="DME_0000834601"/>
</dbReference>
<dbReference type="GO" id="GO:0005524">
    <property type="term" value="F:ATP binding"/>
    <property type="evidence" value="ECO:0007669"/>
    <property type="project" value="UniProtKB-KW"/>
</dbReference>
<sequence>MNSLEHKNRERRVPTSRIARLASFAQLGFGLATGAAAEMIRRSFSGVLQVLQEENKTENSSNSWQSSFVTPANAEKIVLTLCKVRGAALKLGQMLSMQDPETVSPVLLKIFERVRDSADFMPIRQVITQMRNNFGKNWAENFTNFDEKPFAAASIGQVHRATLLDGRKVAIKIQYPGVAHGIDSDIDNLINIMNYTNFLPRGLFLQNFADAIRQELKLECDYKREARSMKVFRYLLRNDSEFYIPEVVDHLTTNQVLTADFVEGMPLDKCAEEQQQVRDYIARKLIELCMKEIFIWRFMQTDPNWSNFFLGRHPTTGEPRLVLLDFGASKSYSKNFIDSYMHILRGAYKKDKKKILKYSREIGFLTGYESEIMNDAHCESIIILGETLASTVPYDFSRQDVTKRIHRLIPVMLQHRLKAPPDEIYSLHRKLSGSFLLATKLQATVSCGPIFSNISENYNFGETSQMIDIDSENCLEIVYNQLN</sequence>
<dbReference type="Proteomes" id="UP000038040">
    <property type="component" value="Unplaced"/>
</dbReference>
<dbReference type="Pfam" id="PF03109">
    <property type="entry name" value="ABC1"/>
    <property type="match status" value="1"/>
</dbReference>
<dbReference type="InterPro" id="IPR034646">
    <property type="entry name" value="ADCK3_dom"/>
</dbReference>
<keyword evidence="5" id="KW-0067">ATP-binding</keyword>
<gene>
    <name evidence="7" type="ORF">DME_LOCUS2352</name>
</gene>
<dbReference type="OrthoDB" id="201153at2759"/>
<reference evidence="7 9" key="2">
    <citation type="submission" date="2018-11" db="EMBL/GenBank/DDBJ databases">
        <authorList>
            <consortium name="Pathogen Informatics"/>
        </authorList>
    </citation>
    <scope>NUCLEOTIDE SEQUENCE [LARGE SCALE GENOMIC DNA]</scope>
</reference>
<accession>A0A0N4UKR7</accession>
<keyword evidence="9" id="KW-1185">Reference proteome</keyword>
<evidence type="ECO:0000313" key="10">
    <source>
        <dbReference type="WBParaSite" id="DME_0000834601-mRNA-1"/>
    </source>
</evidence>
<comment type="pathway">
    <text evidence="1">Cofactor biosynthesis; ubiquinone biosynthesis.</text>
</comment>
<dbReference type="EMBL" id="UYYG01000056">
    <property type="protein sequence ID" value="VDN52379.1"/>
    <property type="molecule type" value="Genomic_DNA"/>
</dbReference>
<dbReference type="PANTHER" id="PTHR43851">
    <property type="match status" value="1"/>
</dbReference>
<dbReference type="GO" id="GO:0006744">
    <property type="term" value="P:ubiquinone biosynthetic process"/>
    <property type="evidence" value="ECO:0007669"/>
    <property type="project" value="TreeGrafter"/>
</dbReference>
<evidence type="ECO:0000256" key="4">
    <source>
        <dbReference type="ARBA" id="ARBA00022741"/>
    </source>
</evidence>
<dbReference type="SUPFAM" id="SSF56112">
    <property type="entry name" value="Protein kinase-like (PK-like)"/>
    <property type="match status" value="1"/>
</dbReference>
<evidence type="ECO:0000313" key="7">
    <source>
        <dbReference type="EMBL" id="VDN52379.1"/>
    </source>
</evidence>
<keyword evidence="4" id="KW-0547">Nucleotide-binding</keyword>
<evidence type="ECO:0000256" key="5">
    <source>
        <dbReference type="ARBA" id="ARBA00022840"/>
    </source>
</evidence>
<evidence type="ECO:0000256" key="3">
    <source>
        <dbReference type="ARBA" id="ARBA00022679"/>
    </source>
</evidence>
<feature type="domain" description="ABC1 atypical kinase-like" evidence="6">
    <location>
        <begin position="114"/>
        <end position="358"/>
    </location>
</feature>
<dbReference type="PANTHER" id="PTHR43851:SF3">
    <property type="entry name" value="COENZYME Q8"/>
    <property type="match status" value="1"/>
</dbReference>
<evidence type="ECO:0000313" key="8">
    <source>
        <dbReference type="Proteomes" id="UP000038040"/>
    </source>
</evidence>
<name>A0A0N4UKR7_DRAME</name>
<dbReference type="InterPro" id="IPR011009">
    <property type="entry name" value="Kinase-like_dom_sf"/>
</dbReference>
<evidence type="ECO:0000256" key="2">
    <source>
        <dbReference type="ARBA" id="ARBA00009670"/>
    </source>
</evidence>
<evidence type="ECO:0000313" key="9">
    <source>
        <dbReference type="Proteomes" id="UP000274756"/>
    </source>
</evidence>
<evidence type="ECO:0000256" key="1">
    <source>
        <dbReference type="ARBA" id="ARBA00004749"/>
    </source>
</evidence>
<organism evidence="8 10">
    <name type="scientific">Dracunculus medinensis</name>
    <name type="common">Guinea worm</name>
    <dbReference type="NCBI Taxonomy" id="318479"/>
    <lineage>
        <taxon>Eukaryota</taxon>
        <taxon>Metazoa</taxon>
        <taxon>Ecdysozoa</taxon>
        <taxon>Nematoda</taxon>
        <taxon>Chromadorea</taxon>
        <taxon>Rhabditida</taxon>
        <taxon>Spirurina</taxon>
        <taxon>Dracunculoidea</taxon>
        <taxon>Dracunculidae</taxon>
        <taxon>Dracunculus</taxon>
    </lineage>
</organism>
<protein>
    <submittedName>
        <fullName evidence="10">ABC1 domain-containing protein</fullName>
    </submittedName>
</protein>
<evidence type="ECO:0000259" key="6">
    <source>
        <dbReference type="Pfam" id="PF03109"/>
    </source>
</evidence>
<comment type="similarity">
    <text evidence="2">Belongs to the protein kinase superfamily. ADCK protein kinase family.</text>
</comment>
<dbReference type="Proteomes" id="UP000274756">
    <property type="component" value="Unassembled WGS sequence"/>
</dbReference>
<dbReference type="AlphaFoldDB" id="A0A0N4UKR7"/>
<keyword evidence="3" id="KW-0808">Transferase</keyword>
<dbReference type="CDD" id="cd13970">
    <property type="entry name" value="ABC1_ADCK3"/>
    <property type="match status" value="1"/>
</dbReference>
<proteinExistence type="inferred from homology"/>
<dbReference type="InterPro" id="IPR051409">
    <property type="entry name" value="Atypical_kinase_ADCK"/>
</dbReference>
<reference evidence="10" key="1">
    <citation type="submission" date="2017-02" db="UniProtKB">
        <authorList>
            <consortium name="WormBaseParasite"/>
        </authorList>
    </citation>
    <scope>IDENTIFICATION</scope>
</reference>